<keyword evidence="3 6" id="KW-0812">Transmembrane</keyword>
<keyword evidence="5 6" id="KW-0472">Membrane</keyword>
<dbReference type="Pfam" id="PF01943">
    <property type="entry name" value="Polysacc_synt"/>
    <property type="match status" value="1"/>
</dbReference>
<dbReference type="PANTHER" id="PTHR30250:SF11">
    <property type="entry name" value="O-ANTIGEN TRANSPORTER-RELATED"/>
    <property type="match status" value="1"/>
</dbReference>
<feature type="transmembrane region" description="Helical" evidence="6">
    <location>
        <begin position="279"/>
        <end position="302"/>
    </location>
</feature>
<feature type="transmembrane region" description="Helical" evidence="6">
    <location>
        <begin position="196"/>
        <end position="215"/>
    </location>
</feature>
<comment type="subcellular location">
    <subcellularLocation>
        <location evidence="1">Cell membrane</location>
        <topology evidence="1">Multi-pass membrane protein</topology>
    </subcellularLocation>
</comment>
<dbReference type="InterPro" id="IPR002797">
    <property type="entry name" value="Polysacc_synth"/>
</dbReference>
<name>A0ABW3W7R0_9ACTN</name>
<feature type="transmembrane region" description="Helical" evidence="6">
    <location>
        <begin position="40"/>
        <end position="59"/>
    </location>
</feature>
<feature type="transmembrane region" description="Helical" evidence="6">
    <location>
        <begin position="314"/>
        <end position="337"/>
    </location>
</feature>
<proteinExistence type="predicted"/>
<protein>
    <submittedName>
        <fullName evidence="7">Lipopolysaccharide biosynthesis protein</fullName>
    </submittedName>
</protein>
<comment type="caution">
    <text evidence="7">The sequence shown here is derived from an EMBL/GenBank/DDBJ whole genome shotgun (WGS) entry which is preliminary data.</text>
</comment>
<evidence type="ECO:0000313" key="7">
    <source>
        <dbReference type="EMBL" id="MFD1250568.1"/>
    </source>
</evidence>
<keyword evidence="8" id="KW-1185">Reference proteome</keyword>
<dbReference type="InterPro" id="IPR050833">
    <property type="entry name" value="Poly_Biosynth_Transport"/>
</dbReference>
<dbReference type="Proteomes" id="UP001597229">
    <property type="component" value="Unassembled WGS sequence"/>
</dbReference>
<feature type="transmembrane region" description="Helical" evidence="6">
    <location>
        <begin position="12"/>
        <end position="34"/>
    </location>
</feature>
<evidence type="ECO:0000313" key="8">
    <source>
        <dbReference type="Proteomes" id="UP001597229"/>
    </source>
</evidence>
<sequence>MTGASLRRNVAAVVVGNGAYAICQFAMLAALARLTDSTEVGRYALALGVTAPLFLFAGLKLRQVQVTDVHGRNTPGEFLGLRIVMSVLALVASVGVALVAGQPPGPVTAVALNKMAEGQLDSLFGTLQRHEQMTNVARAQVARSTLGLVAFVAAVAATGSAAAGALALAAVNVLVSRATAAVVRRQGRSVRPELSPAALCSLAWLALPLGVSVALGSVLANVPRYLLQHFEGPSAVGVFAALAYVTATTGTVVQAVAESASPRLANQYAAGELGAMSRLLGRLVMTGAAIGLLGVVASWAFAAPVLRIVFGPEYAAHADVLVVLMVAATLQYAAVFVGTTVDAVRAFRVQAPLTALGLLTAIVAGWTLTRDGGLIGTAWSTVVTQVVLGVGHVVVLVTVLRPRLERRQPRHRALTGRR</sequence>
<evidence type="ECO:0000256" key="3">
    <source>
        <dbReference type="ARBA" id="ARBA00022692"/>
    </source>
</evidence>
<evidence type="ECO:0000256" key="2">
    <source>
        <dbReference type="ARBA" id="ARBA00022475"/>
    </source>
</evidence>
<dbReference type="PANTHER" id="PTHR30250">
    <property type="entry name" value="PST FAMILY PREDICTED COLANIC ACID TRANSPORTER"/>
    <property type="match status" value="1"/>
</dbReference>
<feature type="transmembrane region" description="Helical" evidence="6">
    <location>
        <begin position="374"/>
        <end position="400"/>
    </location>
</feature>
<keyword evidence="4 6" id="KW-1133">Transmembrane helix</keyword>
<feature type="transmembrane region" description="Helical" evidence="6">
    <location>
        <begin position="148"/>
        <end position="175"/>
    </location>
</feature>
<evidence type="ECO:0000256" key="4">
    <source>
        <dbReference type="ARBA" id="ARBA00022989"/>
    </source>
</evidence>
<feature type="transmembrane region" description="Helical" evidence="6">
    <location>
        <begin position="349"/>
        <end position="368"/>
    </location>
</feature>
<evidence type="ECO:0000256" key="6">
    <source>
        <dbReference type="SAM" id="Phobius"/>
    </source>
</evidence>
<organism evidence="7 8">
    <name type="scientific">Nocardioides ginsengisoli</name>
    <dbReference type="NCBI Taxonomy" id="363868"/>
    <lineage>
        <taxon>Bacteria</taxon>
        <taxon>Bacillati</taxon>
        <taxon>Actinomycetota</taxon>
        <taxon>Actinomycetes</taxon>
        <taxon>Propionibacteriales</taxon>
        <taxon>Nocardioidaceae</taxon>
        <taxon>Nocardioides</taxon>
    </lineage>
</organism>
<dbReference type="RefSeq" id="WP_367918966.1">
    <property type="nucleotide sequence ID" value="NZ_BAABAC010000018.1"/>
</dbReference>
<reference evidence="8" key="1">
    <citation type="journal article" date="2019" name="Int. J. Syst. Evol. Microbiol.">
        <title>The Global Catalogue of Microorganisms (GCM) 10K type strain sequencing project: providing services to taxonomists for standard genome sequencing and annotation.</title>
        <authorList>
            <consortium name="The Broad Institute Genomics Platform"/>
            <consortium name="The Broad Institute Genome Sequencing Center for Infectious Disease"/>
            <person name="Wu L."/>
            <person name="Ma J."/>
        </authorList>
    </citation>
    <scope>NUCLEOTIDE SEQUENCE [LARGE SCALE GENOMIC DNA]</scope>
    <source>
        <strain evidence="8">CCUG 52478</strain>
    </source>
</reference>
<feature type="transmembrane region" description="Helical" evidence="6">
    <location>
        <begin position="79"/>
        <end position="100"/>
    </location>
</feature>
<evidence type="ECO:0000256" key="5">
    <source>
        <dbReference type="ARBA" id="ARBA00023136"/>
    </source>
</evidence>
<feature type="transmembrane region" description="Helical" evidence="6">
    <location>
        <begin position="235"/>
        <end position="258"/>
    </location>
</feature>
<gene>
    <name evidence="7" type="ORF">ACFQ3F_22435</name>
</gene>
<accession>A0ABW3W7R0</accession>
<keyword evidence="2" id="KW-1003">Cell membrane</keyword>
<evidence type="ECO:0000256" key="1">
    <source>
        <dbReference type="ARBA" id="ARBA00004651"/>
    </source>
</evidence>
<dbReference type="EMBL" id="JBHTLX010000024">
    <property type="protein sequence ID" value="MFD1250568.1"/>
    <property type="molecule type" value="Genomic_DNA"/>
</dbReference>